<accession>A0A7K4BZF7</accession>
<organism evidence="2 3">
    <name type="scientific">Candidatus Iainarchaeum sp</name>
    <dbReference type="NCBI Taxonomy" id="3101447"/>
    <lineage>
        <taxon>Archaea</taxon>
        <taxon>Candidatus Iainarchaeota</taxon>
        <taxon>Candidatus Iainarchaeia</taxon>
        <taxon>Candidatus Iainarchaeales</taxon>
        <taxon>Candidatus Iainarchaeaceae</taxon>
        <taxon>Candidatus Iainarchaeum</taxon>
    </lineage>
</organism>
<dbReference type="Proteomes" id="UP000526302">
    <property type="component" value="Unassembled WGS sequence"/>
</dbReference>
<feature type="domain" description="N-acetyltransferase" evidence="1">
    <location>
        <begin position="123"/>
        <end position="184"/>
    </location>
</feature>
<keyword evidence="2" id="KW-0808">Transferase</keyword>
<dbReference type="InterPro" id="IPR016181">
    <property type="entry name" value="Acyl_CoA_acyltransferase"/>
</dbReference>
<dbReference type="Gene3D" id="3.40.630.30">
    <property type="match status" value="1"/>
</dbReference>
<evidence type="ECO:0000313" key="2">
    <source>
        <dbReference type="EMBL" id="NMA44644.1"/>
    </source>
</evidence>
<dbReference type="AlphaFoldDB" id="A0A7K4BZF7"/>
<dbReference type="PROSITE" id="PS51186">
    <property type="entry name" value="GNAT"/>
    <property type="match status" value="1"/>
</dbReference>
<protein>
    <submittedName>
        <fullName evidence="2">GNAT family N-acetyltransferase</fullName>
    </submittedName>
</protein>
<sequence>MSVRYMDVVRKPKPLLTKSRRKSLKGASSFVVEVKKRAKWGRPLSQRGISSKRVNPNELRYYNERRIIAQNGERLRQKTFFTPFEKNLIVEIVGKGGVRSGVNFELNRHKGKLYATGKWLQTRKGFEGKGYATQIMAEAIDVMKKAGVKTIQFQAIGGNSIYEKLGFTKKRQFGETYYSLQLNK</sequence>
<gene>
    <name evidence="2" type="ORF">GX950_02425</name>
</gene>
<comment type="caution">
    <text evidence="2">The sequence shown here is derived from an EMBL/GenBank/DDBJ whole genome shotgun (WGS) entry which is preliminary data.</text>
</comment>
<dbReference type="InterPro" id="IPR000182">
    <property type="entry name" value="GNAT_dom"/>
</dbReference>
<proteinExistence type="predicted"/>
<reference evidence="2 3" key="1">
    <citation type="journal article" date="2020" name="Biotechnol. Biofuels">
        <title>New insights from the biogas microbiome by comprehensive genome-resolved metagenomics of nearly 1600 species originating from multiple anaerobic digesters.</title>
        <authorList>
            <person name="Campanaro S."/>
            <person name="Treu L."/>
            <person name="Rodriguez-R L.M."/>
            <person name="Kovalovszki A."/>
            <person name="Ziels R.M."/>
            <person name="Maus I."/>
            <person name="Zhu X."/>
            <person name="Kougias P.G."/>
            <person name="Basile A."/>
            <person name="Luo G."/>
            <person name="Schluter A."/>
            <person name="Konstantinidis K.T."/>
            <person name="Angelidaki I."/>
        </authorList>
    </citation>
    <scope>NUCLEOTIDE SEQUENCE [LARGE SCALE GENOMIC DNA]</scope>
    <source>
        <strain evidence="2">AS22ysBPME_79</strain>
    </source>
</reference>
<dbReference type="Pfam" id="PF00583">
    <property type="entry name" value="Acetyltransf_1"/>
    <property type="match status" value="1"/>
</dbReference>
<dbReference type="SUPFAM" id="SSF55729">
    <property type="entry name" value="Acyl-CoA N-acyltransferases (Nat)"/>
    <property type="match status" value="1"/>
</dbReference>
<dbReference type="EMBL" id="JAAZKV010000018">
    <property type="protein sequence ID" value="NMA44644.1"/>
    <property type="molecule type" value="Genomic_DNA"/>
</dbReference>
<evidence type="ECO:0000259" key="1">
    <source>
        <dbReference type="PROSITE" id="PS51186"/>
    </source>
</evidence>
<dbReference type="GO" id="GO:0016747">
    <property type="term" value="F:acyltransferase activity, transferring groups other than amino-acyl groups"/>
    <property type="evidence" value="ECO:0007669"/>
    <property type="project" value="InterPro"/>
</dbReference>
<evidence type="ECO:0000313" key="3">
    <source>
        <dbReference type="Proteomes" id="UP000526302"/>
    </source>
</evidence>
<name>A0A7K4BZF7_9ARCH</name>